<dbReference type="Pfam" id="PF02410">
    <property type="entry name" value="RsfS"/>
    <property type="match status" value="1"/>
</dbReference>
<gene>
    <name evidence="2" type="primary">rsfS</name>
    <name evidence="3" type="ORF">DTL3_1785</name>
</gene>
<comment type="similarity">
    <text evidence="1 2">Belongs to the Iojap/RsfS family.</text>
</comment>
<proteinExistence type="inferred from homology"/>
<keyword evidence="2" id="KW-0963">Cytoplasm</keyword>
<dbReference type="STRING" id="1006576.DTL3_1785"/>
<protein>
    <recommendedName>
        <fullName evidence="2">Ribosomal silencing factor RsfS</fullName>
    </recommendedName>
</protein>
<dbReference type="HAMAP" id="MF_01477">
    <property type="entry name" value="Iojap_RsfS"/>
    <property type="match status" value="1"/>
</dbReference>
<name>A0A0C7P0I9_DEFTU</name>
<accession>A0A0C7P0I9</accession>
<dbReference type="RefSeq" id="WP_052670471.1">
    <property type="nucleotide sequence ID" value="NZ_LN824141.1"/>
</dbReference>
<dbReference type="InterPro" id="IPR004394">
    <property type="entry name" value="Iojap/RsfS/C7orf30"/>
</dbReference>
<dbReference type="PANTHER" id="PTHR21043:SF0">
    <property type="entry name" value="MITOCHONDRIAL ASSEMBLY OF RIBOSOMAL LARGE SUBUNIT PROTEIN 1"/>
    <property type="match status" value="1"/>
</dbReference>
<dbReference type="InterPro" id="IPR043519">
    <property type="entry name" value="NT_sf"/>
</dbReference>
<dbReference type="HOGENOM" id="CLU_092688_6_1_0"/>
<sequence length="117" mass="13536">MLKSEVFESVKEIVELLDEKEGMDISVIDMENSEIMVDYFIIVSGNSDTHMAALRDEVVRYLKDENIPILSYDKSSGYDWMIVDAGTFIVHIFSQEGRSFYDLESLWGEQKKIENII</sequence>
<dbReference type="GO" id="GO:0043023">
    <property type="term" value="F:ribosomal large subunit binding"/>
    <property type="evidence" value="ECO:0007669"/>
    <property type="project" value="TreeGrafter"/>
</dbReference>
<dbReference type="GO" id="GO:0042256">
    <property type="term" value="P:cytosolic ribosome assembly"/>
    <property type="evidence" value="ECO:0007669"/>
    <property type="project" value="UniProtKB-UniRule"/>
</dbReference>
<dbReference type="AlphaFoldDB" id="A0A0C7P0I9"/>
<evidence type="ECO:0000313" key="4">
    <source>
        <dbReference type="Proteomes" id="UP000032809"/>
    </source>
</evidence>
<dbReference type="EMBL" id="LN824141">
    <property type="protein sequence ID" value="CEP79068.1"/>
    <property type="molecule type" value="Genomic_DNA"/>
</dbReference>
<dbReference type="OrthoDB" id="9793681at2"/>
<dbReference type="GO" id="GO:0017148">
    <property type="term" value="P:negative regulation of translation"/>
    <property type="evidence" value="ECO:0007669"/>
    <property type="project" value="UniProtKB-UniRule"/>
</dbReference>
<reference evidence="4" key="1">
    <citation type="submission" date="2014-11" db="EMBL/GenBank/DDBJ databases">
        <authorList>
            <person name="Wibberg D."/>
        </authorList>
    </citation>
    <scope>NUCLEOTIDE SEQUENCE [LARGE SCALE GENOMIC DNA]</scope>
    <source>
        <strain evidence="4">L3</strain>
    </source>
</reference>
<keyword evidence="4" id="KW-1185">Reference proteome</keyword>
<evidence type="ECO:0000313" key="3">
    <source>
        <dbReference type="EMBL" id="CEP79068.1"/>
    </source>
</evidence>
<dbReference type="GO" id="GO:0005737">
    <property type="term" value="C:cytoplasm"/>
    <property type="evidence" value="ECO:0007669"/>
    <property type="project" value="UniProtKB-SubCell"/>
</dbReference>
<evidence type="ECO:0000256" key="1">
    <source>
        <dbReference type="ARBA" id="ARBA00010574"/>
    </source>
</evidence>
<keyword evidence="2" id="KW-0810">Translation regulation</keyword>
<dbReference type="Gene3D" id="3.30.460.10">
    <property type="entry name" value="Beta Polymerase, domain 2"/>
    <property type="match status" value="1"/>
</dbReference>
<keyword evidence="2" id="KW-0678">Repressor</keyword>
<dbReference type="Proteomes" id="UP000032809">
    <property type="component" value="Chromosome I"/>
</dbReference>
<comment type="function">
    <text evidence="2">Functions as a ribosomal silencing factor. Interacts with ribosomal protein uL14 (rplN), blocking formation of intersubunit bridge B8. Prevents association of the 30S and 50S ribosomal subunits and the formation of functional ribosomes, thus repressing translation.</text>
</comment>
<dbReference type="PANTHER" id="PTHR21043">
    <property type="entry name" value="IOJAP SUPERFAMILY ORTHOLOG"/>
    <property type="match status" value="1"/>
</dbReference>
<dbReference type="GO" id="GO:0090071">
    <property type="term" value="P:negative regulation of ribosome biogenesis"/>
    <property type="evidence" value="ECO:0007669"/>
    <property type="project" value="UniProtKB-UniRule"/>
</dbReference>
<dbReference type="SUPFAM" id="SSF81301">
    <property type="entry name" value="Nucleotidyltransferase"/>
    <property type="match status" value="1"/>
</dbReference>
<dbReference type="NCBIfam" id="TIGR00090">
    <property type="entry name" value="rsfS_iojap_ybeB"/>
    <property type="match status" value="1"/>
</dbReference>
<evidence type="ECO:0000256" key="2">
    <source>
        <dbReference type="HAMAP-Rule" id="MF_01477"/>
    </source>
</evidence>
<comment type="subunit">
    <text evidence="2">Interacts with ribosomal protein uL14 (rplN).</text>
</comment>
<dbReference type="KEGG" id="dtn:DTL3_1785"/>
<organism evidence="3 4">
    <name type="scientific">Defluviitoga tunisiensis</name>
    <dbReference type="NCBI Taxonomy" id="1006576"/>
    <lineage>
        <taxon>Bacteria</taxon>
        <taxon>Thermotogati</taxon>
        <taxon>Thermotogota</taxon>
        <taxon>Thermotogae</taxon>
        <taxon>Petrotogales</taxon>
        <taxon>Petrotogaceae</taxon>
        <taxon>Defluviitoga</taxon>
    </lineage>
</organism>
<comment type="subcellular location">
    <subcellularLocation>
        <location evidence="2">Cytoplasm</location>
    </subcellularLocation>
</comment>